<sequence>FKLHTAETVRGIQKRLHDVASQPDSKGEVEDLEALFGFNYEPSSILMDDHLAIDVPKVFSWDWMHVYFVGGVFTHELEACLDTLGSYGFGASTFAQILEQVEVAIGICRWKGRCPWEAQFSRRQRQ</sequence>
<dbReference type="EMBL" id="CAUYUJ010003187">
    <property type="protein sequence ID" value="CAK0804213.1"/>
    <property type="molecule type" value="Genomic_DNA"/>
</dbReference>
<accession>A0ABN9QE66</accession>
<proteinExistence type="predicted"/>
<protein>
    <submittedName>
        <fullName evidence="1">Uncharacterized protein</fullName>
    </submittedName>
</protein>
<gene>
    <name evidence="1" type="ORF">PCOR1329_LOCUS11099</name>
</gene>
<organism evidence="1 2">
    <name type="scientific">Prorocentrum cordatum</name>
    <dbReference type="NCBI Taxonomy" id="2364126"/>
    <lineage>
        <taxon>Eukaryota</taxon>
        <taxon>Sar</taxon>
        <taxon>Alveolata</taxon>
        <taxon>Dinophyceae</taxon>
        <taxon>Prorocentrales</taxon>
        <taxon>Prorocentraceae</taxon>
        <taxon>Prorocentrum</taxon>
    </lineage>
</organism>
<name>A0ABN9QE66_9DINO</name>
<keyword evidence="2" id="KW-1185">Reference proteome</keyword>
<reference evidence="1" key="1">
    <citation type="submission" date="2023-10" db="EMBL/GenBank/DDBJ databases">
        <authorList>
            <person name="Chen Y."/>
            <person name="Shah S."/>
            <person name="Dougan E. K."/>
            <person name="Thang M."/>
            <person name="Chan C."/>
        </authorList>
    </citation>
    <scope>NUCLEOTIDE SEQUENCE [LARGE SCALE GENOMIC DNA]</scope>
</reference>
<evidence type="ECO:0000313" key="2">
    <source>
        <dbReference type="Proteomes" id="UP001189429"/>
    </source>
</evidence>
<evidence type="ECO:0000313" key="1">
    <source>
        <dbReference type="EMBL" id="CAK0804213.1"/>
    </source>
</evidence>
<dbReference type="Proteomes" id="UP001189429">
    <property type="component" value="Unassembled WGS sequence"/>
</dbReference>
<comment type="caution">
    <text evidence="1">The sequence shown here is derived from an EMBL/GenBank/DDBJ whole genome shotgun (WGS) entry which is preliminary data.</text>
</comment>
<feature type="non-terminal residue" evidence="1">
    <location>
        <position position="1"/>
    </location>
</feature>